<evidence type="ECO:0000256" key="1">
    <source>
        <dbReference type="SAM" id="MobiDB-lite"/>
    </source>
</evidence>
<dbReference type="EMBL" id="JASCZI010060528">
    <property type="protein sequence ID" value="MED6133473.1"/>
    <property type="molecule type" value="Genomic_DNA"/>
</dbReference>
<protein>
    <submittedName>
        <fullName evidence="2">Uncharacterized protein</fullName>
    </submittedName>
</protein>
<reference evidence="2 3" key="1">
    <citation type="journal article" date="2023" name="Plants (Basel)">
        <title>Bridging the Gap: Combining Genomics and Transcriptomics Approaches to Understand Stylosanthes scabra, an Orphan Legume from the Brazilian Caatinga.</title>
        <authorList>
            <person name="Ferreira-Neto J.R.C."/>
            <person name="da Silva M.D."/>
            <person name="Binneck E."/>
            <person name="de Melo N.F."/>
            <person name="da Silva R.H."/>
            <person name="de Melo A.L.T.M."/>
            <person name="Pandolfi V."/>
            <person name="Bustamante F.O."/>
            <person name="Brasileiro-Vidal A.C."/>
            <person name="Benko-Iseppon A.M."/>
        </authorList>
    </citation>
    <scope>NUCLEOTIDE SEQUENCE [LARGE SCALE GENOMIC DNA]</scope>
    <source>
        <tissue evidence="2">Leaves</tissue>
    </source>
</reference>
<evidence type="ECO:0000313" key="3">
    <source>
        <dbReference type="Proteomes" id="UP001341840"/>
    </source>
</evidence>
<feature type="region of interest" description="Disordered" evidence="1">
    <location>
        <begin position="40"/>
        <end position="66"/>
    </location>
</feature>
<proteinExistence type="predicted"/>
<dbReference type="Proteomes" id="UP001341840">
    <property type="component" value="Unassembled WGS sequence"/>
</dbReference>
<gene>
    <name evidence="2" type="ORF">PIB30_028539</name>
</gene>
<keyword evidence="3" id="KW-1185">Reference proteome</keyword>
<comment type="caution">
    <text evidence="2">The sequence shown here is derived from an EMBL/GenBank/DDBJ whole genome shotgun (WGS) entry which is preliminary data.</text>
</comment>
<sequence>MKQKLHSPIGEHTDRYPFYPMLGQQLHLDEATTTGKLLTAKRRESMTEQGRRNKASRKISGAPDQQTVALRHWDRVRIN</sequence>
<feature type="compositionally biased region" description="Basic and acidic residues" evidence="1">
    <location>
        <begin position="41"/>
        <end position="51"/>
    </location>
</feature>
<evidence type="ECO:0000313" key="2">
    <source>
        <dbReference type="EMBL" id="MED6133473.1"/>
    </source>
</evidence>
<organism evidence="2 3">
    <name type="scientific">Stylosanthes scabra</name>
    <dbReference type="NCBI Taxonomy" id="79078"/>
    <lineage>
        <taxon>Eukaryota</taxon>
        <taxon>Viridiplantae</taxon>
        <taxon>Streptophyta</taxon>
        <taxon>Embryophyta</taxon>
        <taxon>Tracheophyta</taxon>
        <taxon>Spermatophyta</taxon>
        <taxon>Magnoliopsida</taxon>
        <taxon>eudicotyledons</taxon>
        <taxon>Gunneridae</taxon>
        <taxon>Pentapetalae</taxon>
        <taxon>rosids</taxon>
        <taxon>fabids</taxon>
        <taxon>Fabales</taxon>
        <taxon>Fabaceae</taxon>
        <taxon>Papilionoideae</taxon>
        <taxon>50 kb inversion clade</taxon>
        <taxon>dalbergioids sensu lato</taxon>
        <taxon>Dalbergieae</taxon>
        <taxon>Pterocarpus clade</taxon>
        <taxon>Stylosanthes</taxon>
    </lineage>
</organism>
<accession>A0ABU6SBT3</accession>
<name>A0ABU6SBT3_9FABA</name>